<sequence>MTPPVPLLKREPNRNRNHGPSKSTNIKKLLYGDVSPQETEEIEVSVIVGGRTVAPFVKRNGEAIEVGNYSEDFQNIIAPSVAIKRHLTAKELMGNRRAGFAIMPGQGMVLSAAQQHIARTSRHLADMVSEAEEYLCCMSLQGAVSYSVAGQAAFSITYGRSGSHTIDLTSGSYWDESGGKPIDDFLTARDLVATDTGLTVTDVVLGSEATLAFLRNADVVGQAGFLDNRRIQAGNLDLE</sequence>
<gene>
    <name evidence="2" type="ORF">LCGC14_2308350</name>
</gene>
<proteinExistence type="predicted"/>
<protein>
    <submittedName>
        <fullName evidence="2">Uncharacterized protein</fullName>
    </submittedName>
</protein>
<dbReference type="Gene3D" id="3.15.30.10">
    <property type="entry name" value="putative capsid protein of prophage domain like"/>
    <property type="match status" value="1"/>
</dbReference>
<comment type="caution">
    <text evidence="2">The sequence shown here is derived from an EMBL/GenBank/DDBJ whole genome shotgun (WGS) entry which is preliminary data.</text>
</comment>
<dbReference type="Pfam" id="PF03864">
    <property type="entry name" value="Phage_cap_E"/>
    <property type="match status" value="1"/>
</dbReference>
<evidence type="ECO:0000313" key="2">
    <source>
        <dbReference type="EMBL" id="KKL50151.1"/>
    </source>
</evidence>
<organism evidence="2">
    <name type="scientific">marine sediment metagenome</name>
    <dbReference type="NCBI Taxonomy" id="412755"/>
    <lineage>
        <taxon>unclassified sequences</taxon>
        <taxon>metagenomes</taxon>
        <taxon>ecological metagenomes</taxon>
    </lineage>
</organism>
<feature type="region of interest" description="Disordered" evidence="1">
    <location>
        <begin position="1"/>
        <end position="25"/>
    </location>
</feature>
<evidence type="ECO:0000256" key="1">
    <source>
        <dbReference type="SAM" id="MobiDB-lite"/>
    </source>
</evidence>
<accession>A0A0F9D8W1</accession>
<dbReference type="AlphaFoldDB" id="A0A0F9D8W1"/>
<reference evidence="2" key="1">
    <citation type="journal article" date="2015" name="Nature">
        <title>Complex archaea that bridge the gap between prokaryotes and eukaryotes.</title>
        <authorList>
            <person name="Spang A."/>
            <person name="Saw J.H."/>
            <person name="Jorgensen S.L."/>
            <person name="Zaremba-Niedzwiedzka K."/>
            <person name="Martijn J."/>
            <person name="Lind A.E."/>
            <person name="van Eijk R."/>
            <person name="Schleper C."/>
            <person name="Guy L."/>
            <person name="Ettema T.J."/>
        </authorList>
    </citation>
    <scope>NUCLEOTIDE SEQUENCE</scope>
</reference>
<name>A0A0F9D8W1_9ZZZZ</name>
<dbReference type="InterPro" id="IPR005564">
    <property type="entry name" value="Major_capsid_GpE"/>
</dbReference>
<dbReference type="EMBL" id="LAZR01032704">
    <property type="protein sequence ID" value="KKL50151.1"/>
    <property type="molecule type" value="Genomic_DNA"/>
</dbReference>
<feature type="non-terminal residue" evidence="2">
    <location>
        <position position="239"/>
    </location>
</feature>